<keyword evidence="2" id="KW-1185">Reference proteome</keyword>
<gene>
    <name evidence="1" type="ORF">Taro_019283</name>
</gene>
<reference evidence="1" key="1">
    <citation type="submission" date="2017-07" db="EMBL/GenBank/DDBJ databases">
        <title>Taro Niue Genome Assembly and Annotation.</title>
        <authorList>
            <person name="Atibalentja N."/>
            <person name="Keating K."/>
            <person name="Fields C.J."/>
        </authorList>
    </citation>
    <scope>NUCLEOTIDE SEQUENCE</scope>
    <source>
        <strain evidence="1">Niue_2</strain>
        <tissue evidence="1">Leaf</tissue>
    </source>
</reference>
<dbReference type="EMBL" id="NMUH01000924">
    <property type="protein sequence ID" value="MQL86747.1"/>
    <property type="molecule type" value="Genomic_DNA"/>
</dbReference>
<dbReference type="PANTHER" id="PTHR32166:SF74">
    <property type="entry name" value="OS05G0256350 PROTEIN"/>
    <property type="match status" value="1"/>
</dbReference>
<organism evidence="1 2">
    <name type="scientific">Colocasia esculenta</name>
    <name type="common">Wild taro</name>
    <name type="synonym">Arum esculentum</name>
    <dbReference type="NCBI Taxonomy" id="4460"/>
    <lineage>
        <taxon>Eukaryota</taxon>
        <taxon>Viridiplantae</taxon>
        <taxon>Streptophyta</taxon>
        <taxon>Embryophyta</taxon>
        <taxon>Tracheophyta</taxon>
        <taxon>Spermatophyta</taxon>
        <taxon>Magnoliopsida</taxon>
        <taxon>Liliopsida</taxon>
        <taxon>Araceae</taxon>
        <taxon>Aroideae</taxon>
        <taxon>Colocasieae</taxon>
        <taxon>Colocasia</taxon>
    </lineage>
</organism>
<protein>
    <recommendedName>
        <fullName evidence="3">DUF659 domain-containing protein</fullName>
    </recommendedName>
</protein>
<dbReference type="PANTHER" id="PTHR32166">
    <property type="entry name" value="OSJNBA0013A04.12 PROTEIN"/>
    <property type="match status" value="1"/>
</dbReference>
<dbReference type="OrthoDB" id="1000726at2759"/>
<comment type="caution">
    <text evidence="1">The sequence shown here is derived from an EMBL/GenBank/DDBJ whole genome shotgun (WGS) entry which is preliminary data.</text>
</comment>
<sequence length="246" mass="29104">MQKRQHSYWLLCAAHCIDLIFEDIRKDKNVKIIVERAQAVTRYIYGHPRILNMFRELASRGRDIIRARPTRFASNFISLESLHKFKNELKSFMYHKTLRAYIDKGSAKSQMDYLECCHVIEEKEFWDRVARYLKVGTPLVKVLRMVDGDDKNDMGYLYEAMDRAKMELQQSLPRDYKKWWKIINHRWENTLHHDLHAAGYFPNPRLMYADNAHVDSEVLHGTLNVIGRLSNDTREKVEGRASKGCI</sequence>
<evidence type="ECO:0008006" key="3">
    <source>
        <dbReference type="Google" id="ProtNLM"/>
    </source>
</evidence>
<evidence type="ECO:0000313" key="2">
    <source>
        <dbReference type="Proteomes" id="UP000652761"/>
    </source>
</evidence>
<proteinExistence type="predicted"/>
<dbReference type="InterPro" id="IPR012337">
    <property type="entry name" value="RNaseH-like_sf"/>
</dbReference>
<accession>A0A843UWA7</accession>
<dbReference type="Proteomes" id="UP000652761">
    <property type="component" value="Unassembled WGS sequence"/>
</dbReference>
<dbReference type="AlphaFoldDB" id="A0A843UWA7"/>
<dbReference type="SUPFAM" id="SSF53098">
    <property type="entry name" value="Ribonuclease H-like"/>
    <property type="match status" value="1"/>
</dbReference>
<name>A0A843UWA7_COLES</name>
<evidence type="ECO:0000313" key="1">
    <source>
        <dbReference type="EMBL" id="MQL86747.1"/>
    </source>
</evidence>